<evidence type="ECO:0000256" key="1">
    <source>
        <dbReference type="ARBA" id="ARBA00004781"/>
    </source>
</evidence>
<keyword evidence="6" id="KW-0521">NADP</keyword>
<comment type="similarity">
    <text evidence="2 6">Belongs to the dTDP-4-dehydrorhamnose reductase family.</text>
</comment>
<dbReference type="PANTHER" id="PTHR10491:SF4">
    <property type="entry name" value="METHIONINE ADENOSYLTRANSFERASE 2 SUBUNIT BETA"/>
    <property type="match status" value="1"/>
</dbReference>
<dbReference type="EMBL" id="CP072642">
    <property type="protein sequence ID" value="QUV94623.1"/>
    <property type="molecule type" value="Genomic_DNA"/>
</dbReference>
<dbReference type="InterPro" id="IPR029903">
    <property type="entry name" value="RmlD-like-bd"/>
</dbReference>
<dbReference type="CDD" id="cd05254">
    <property type="entry name" value="dTDP_HR_like_SDR_e"/>
    <property type="match status" value="1"/>
</dbReference>
<dbReference type="Pfam" id="PF04321">
    <property type="entry name" value="RmlD_sub_bind"/>
    <property type="match status" value="1"/>
</dbReference>
<comment type="catalytic activity">
    <reaction evidence="5">
        <text>dTDP-beta-L-rhamnose + NADP(+) = dTDP-4-dehydro-beta-L-rhamnose + NADPH + H(+)</text>
        <dbReference type="Rhea" id="RHEA:21796"/>
        <dbReference type="ChEBI" id="CHEBI:15378"/>
        <dbReference type="ChEBI" id="CHEBI:57510"/>
        <dbReference type="ChEBI" id="CHEBI:57783"/>
        <dbReference type="ChEBI" id="CHEBI:58349"/>
        <dbReference type="ChEBI" id="CHEBI:62830"/>
        <dbReference type="EC" id="1.1.1.133"/>
    </reaction>
</comment>
<feature type="domain" description="RmlD-like substrate binding" evidence="7">
    <location>
        <begin position="4"/>
        <end position="280"/>
    </location>
</feature>
<proteinExistence type="inferred from homology"/>
<sequence length="284" mass="30176">MPSLLVTGAAGLLGRHVAEACHQHYEVIALRRSELDISDAAAVRACLKQYHPAVIINCAAMTNVDACETERAAAFLHNADGPRHLAENAMAIGAYFIHISTDYVFDGTSPLPYQPTSPPNPISVYGASKLAGEQAVHSVSPDFAVVRVAGLFGHGGKNFASVIGDLLTRPGVVKGITDNRILPSYAADVALYLRCLAEARAGGLFHAVSAGEPCSWYDFAALARAWLGSHAQATLVGVTEAELRRPAKRPMSCVLAHSADASRGLPVLRDWRDALAESLAVWKT</sequence>
<comment type="pathway">
    <text evidence="1 6">Carbohydrate biosynthesis; dTDP-L-rhamnose biosynthesis.</text>
</comment>
<comment type="function">
    <text evidence="6">Catalyzes the reduction of dTDP-6-deoxy-L-lyxo-4-hexulose to yield dTDP-L-rhamnose.</text>
</comment>
<evidence type="ECO:0000256" key="2">
    <source>
        <dbReference type="ARBA" id="ARBA00010944"/>
    </source>
</evidence>
<evidence type="ECO:0000256" key="6">
    <source>
        <dbReference type="RuleBase" id="RU364082"/>
    </source>
</evidence>
<keyword evidence="9" id="KW-1185">Reference proteome</keyword>
<evidence type="ECO:0000313" key="9">
    <source>
        <dbReference type="Proteomes" id="UP000677668"/>
    </source>
</evidence>
<dbReference type="EC" id="1.1.1.133" evidence="3 6"/>
<evidence type="ECO:0000256" key="5">
    <source>
        <dbReference type="ARBA" id="ARBA00048200"/>
    </source>
</evidence>
<evidence type="ECO:0000256" key="4">
    <source>
        <dbReference type="ARBA" id="ARBA00017099"/>
    </source>
</evidence>
<protein>
    <recommendedName>
        <fullName evidence="4 6">dTDP-4-dehydrorhamnose reductase</fullName>
        <ecNumber evidence="3 6">1.1.1.133</ecNumber>
    </recommendedName>
</protein>
<dbReference type="Gene3D" id="3.90.25.10">
    <property type="entry name" value="UDP-galactose 4-epimerase, domain 1"/>
    <property type="match status" value="1"/>
</dbReference>
<dbReference type="Gene3D" id="3.40.50.720">
    <property type="entry name" value="NAD(P)-binding Rossmann-like Domain"/>
    <property type="match status" value="1"/>
</dbReference>
<evidence type="ECO:0000259" key="7">
    <source>
        <dbReference type="Pfam" id="PF04321"/>
    </source>
</evidence>
<keyword evidence="6 8" id="KW-0560">Oxidoreductase</keyword>
<reference evidence="8 9" key="1">
    <citation type="submission" date="2021-03" db="EMBL/GenBank/DDBJ databases">
        <title>Genomic and phenotypic characterization of Chloracidobacterium isolates provides evidence for multiple species.</title>
        <authorList>
            <person name="Saini M.K."/>
            <person name="Costas A.M.G."/>
            <person name="Tank M."/>
            <person name="Bryant D.A."/>
        </authorList>
    </citation>
    <scope>NUCLEOTIDE SEQUENCE [LARGE SCALE GENOMIC DNA]</scope>
    <source>
        <strain evidence="8 9">N</strain>
    </source>
</reference>
<dbReference type="PANTHER" id="PTHR10491">
    <property type="entry name" value="DTDP-4-DEHYDRORHAMNOSE REDUCTASE"/>
    <property type="match status" value="1"/>
</dbReference>
<dbReference type="InterPro" id="IPR005913">
    <property type="entry name" value="dTDP_dehydrorham_reduct"/>
</dbReference>
<dbReference type="SUPFAM" id="SSF51735">
    <property type="entry name" value="NAD(P)-binding Rossmann-fold domains"/>
    <property type="match status" value="1"/>
</dbReference>
<dbReference type="InterPro" id="IPR036291">
    <property type="entry name" value="NAD(P)-bd_dom_sf"/>
</dbReference>
<accession>A0ABX8B2C9</accession>
<organism evidence="8 9">
    <name type="scientific">Chloracidobacterium sp. N</name>
    <dbReference type="NCBI Taxonomy" id="2821540"/>
    <lineage>
        <taxon>Bacteria</taxon>
        <taxon>Pseudomonadati</taxon>
        <taxon>Acidobacteriota</taxon>
        <taxon>Terriglobia</taxon>
        <taxon>Terriglobales</taxon>
        <taxon>Acidobacteriaceae</taxon>
        <taxon>Chloracidobacterium</taxon>
        <taxon>Chloracidobacterium aggregatum</taxon>
    </lineage>
</organism>
<dbReference type="NCBIfam" id="TIGR01214">
    <property type="entry name" value="rmlD"/>
    <property type="match status" value="1"/>
</dbReference>
<gene>
    <name evidence="8" type="primary">rfbD</name>
    <name evidence="8" type="ORF">J8C05_04030</name>
</gene>
<evidence type="ECO:0000313" key="8">
    <source>
        <dbReference type="EMBL" id="QUV94623.1"/>
    </source>
</evidence>
<evidence type="ECO:0000256" key="3">
    <source>
        <dbReference type="ARBA" id="ARBA00012929"/>
    </source>
</evidence>
<dbReference type="Proteomes" id="UP000677668">
    <property type="component" value="Chromosome 1"/>
</dbReference>
<name>A0ABX8B2C9_9BACT</name>
<dbReference type="RefSeq" id="WP_211422901.1">
    <property type="nucleotide sequence ID" value="NZ_CP072642.1"/>
</dbReference>
<dbReference type="GO" id="GO:0008831">
    <property type="term" value="F:dTDP-4-dehydrorhamnose reductase activity"/>
    <property type="evidence" value="ECO:0007669"/>
    <property type="project" value="UniProtKB-EC"/>
</dbReference>